<sequence length="396" mass="43250">MRPSRNAFGPETPMVGAYAADMTDSGVDISLLIPYSNENRWSDVLATMITADPSPLVELGLLTREACATGIRVVREVSANREGGGLDRIDLKVVAADDGAPLLAIECKVLSGLGPRQLLRYTDTHGAPAKIVLTLPHVHLDKDLPKGWEQMTWPTIIGPFTRSTNAWARMTARAWTEHLAAVQQLSGSTRWNSLVVPSRNGLHDLQVKTDYLLQQPGHDFYLGDSSASAKPLICLTTALPSWPGSFLHVEVEDAKGRSMRPQVSEQGEITGGKGLRALISIRQDLTADDPRQPFDWEPLVRAWPVLEASSMAWSGSKPKPGDKRPPSEMEELHRLWASSTLPRHAGQGYRIDGQFVEYGVRTKALPMSATLDEITVFLRELSALADEVVAALEPGA</sequence>
<evidence type="ECO:0008006" key="3">
    <source>
        <dbReference type="Google" id="ProtNLM"/>
    </source>
</evidence>
<protein>
    <recommendedName>
        <fullName evidence="3">PD-(D/E)XK nuclease superfamily protein</fullName>
    </recommendedName>
</protein>
<proteinExistence type="predicted"/>
<name>A0A109W2W2_ACTRD</name>
<dbReference type="EMBL" id="CP014228">
    <property type="protein sequence ID" value="AMD87756.1"/>
    <property type="molecule type" value="Genomic_DNA"/>
</dbReference>
<keyword evidence="2" id="KW-1185">Reference proteome</keyword>
<gene>
    <name evidence="1" type="ORF">AXF14_09360</name>
</gene>
<dbReference type="KEGG" id="ard:AXF14_09360"/>
<accession>A0A109W2W2</accession>
<dbReference type="Proteomes" id="UP000065220">
    <property type="component" value="Chromosome"/>
</dbReference>
<evidence type="ECO:0000313" key="1">
    <source>
        <dbReference type="EMBL" id="AMD87756.1"/>
    </source>
</evidence>
<evidence type="ECO:0000313" key="2">
    <source>
        <dbReference type="Proteomes" id="UP000065220"/>
    </source>
</evidence>
<dbReference type="AlphaFoldDB" id="A0A109W2W2"/>
<reference evidence="2" key="1">
    <citation type="submission" date="2016-02" db="EMBL/GenBank/DDBJ databases">
        <authorList>
            <person name="Holder M.E."/>
            <person name="Ajami N.J."/>
            <person name="Petrosino J.F."/>
        </authorList>
    </citation>
    <scope>NUCLEOTIDE SEQUENCE [LARGE SCALE GENOMIC DNA]</scope>
    <source>
        <strain evidence="2">CCUG 36733</strain>
    </source>
</reference>
<organism evidence="1 2">
    <name type="scientific">Actinomyces radicidentis</name>
    <dbReference type="NCBI Taxonomy" id="111015"/>
    <lineage>
        <taxon>Bacteria</taxon>
        <taxon>Bacillati</taxon>
        <taxon>Actinomycetota</taxon>
        <taxon>Actinomycetes</taxon>
        <taxon>Actinomycetales</taxon>
        <taxon>Actinomycetaceae</taxon>
        <taxon>Actinomyces</taxon>
    </lineage>
</organism>